<reference evidence="4" key="1">
    <citation type="submission" date="2016-04" db="EMBL/GenBank/DDBJ databases">
        <title>Comparative genomics of biotechnologically important yeasts.</title>
        <authorList>
            <consortium name="DOE Joint Genome Institute"/>
            <person name="Riley R."/>
            <person name="Haridas S."/>
            <person name="Wolfe K.H."/>
            <person name="Lopes M.R."/>
            <person name="Hittinger C.T."/>
            <person name="Goker M."/>
            <person name="Salamov A."/>
            <person name="Wisecaver J."/>
            <person name="Long T.M."/>
            <person name="Aerts A.L."/>
            <person name="Barry K."/>
            <person name="Choi C."/>
            <person name="Clum A."/>
            <person name="Coughlan A.Y."/>
            <person name="Deshpande S."/>
            <person name="Douglass A.P."/>
            <person name="Hanson S.J."/>
            <person name="Klenk H.-P."/>
            <person name="Labutti K."/>
            <person name="Lapidus A."/>
            <person name="Lindquist E."/>
            <person name="Lipzen A."/>
            <person name="Meier-Kolthoff J.P."/>
            <person name="Ohm R.A."/>
            <person name="Otillar R.P."/>
            <person name="Pangilinan J."/>
            <person name="Peng Y."/>
            <person name="Rokas A."/>
            <person name="Rosa C.A."/>
            <person name="Scheuner C."/>
            <person name="Sibirny A.A."/>
            <person name="Slot J.C."/>
            <person name="Stielow J.B."/>
            <person name="Sun H."/>
            <person name="Kurtzman C.P."/>
            <person name="Blackwell M."/>
            <person name="Grigoriev I.V."/>
            <person name="Jeffries T.W."/>
        </authorList>
    </citation>
    <scope>NUCLEOTIDE SEQUENCE [LARGE SCALE GENOMIC DNA]</scope>
    <source>
        <strain evidence="4">NRRL YB-2248</strain>
    </source>
</reference>
<evidence type="ECO:0000256" key="2">
    <source>
        <dbReference type="SAM" id="MobiDB-lite"/>
    </source>
</evidence>
<keyword evidence="1" id="KW-0175">Coiled coil</keyword>
<dbReference type="AlphaFoldDB" id="A0A1E4SSN1"/>
<keyword evidence="4" id="KW-1185">Reference proteome</keyword>
<organism evidence="3 4">
    <name type="scientific">[Candida] arabinofermentans NRRL YB-2248</name>
    <dbReference type="NCBI Taxonomy" id="983967"/>
    <lineage>
        <taxon>Eukaryota</taxon>
        <taxon>Fungi</taxon>
        <taxon>Dikarya</taxon>
        <taxon>Ascomycota</taxon>
        <taxon>Saccharomycotina</taxon>
        <taxon>Pichiomycetes</taxon>
        <taxon>Pichiales</taxon>
        <taxon>Pichiaceae</taxon>
        <taxon>Ogataea</taxon>
        <taxon>Ogataea/Candida clade</taxon>
    </lineage>
</organism>
<protein>
    <submittedName>
        <fullName evidence="3">Uncharacterized protein</fullName>
    </submittedName>
</protein>
<evidence type="ECO:0000313" key="3">
    <source>
        <dbReference type="EMBL" id="ODV82514.1"/>
    </source>
</evidence>
<proteinExistence type="predicted"/>
<dbReference type="Proteomes" id="UP000094801">
    <property type="component" value="Unassembled WGS sequence"/>
</dbReference>
<feature type="coiled-coil region" evidence="1">
    <location>
        <begin position="56"/>
        <end position="118"/>
    </location>
</feature>
<evidence type="ECO:0000313" key="4">
    <source>
        <dbReference type="Proteomes" id="UP000094801"/>
    </source>
</evidence>
<sequence length="123" mass="14637">MAYWQSLKVQNHQVKYNFIITPIKKDKDVTDSSSIGKRGHLIHRRKGEKSPQGYGVDEVLIQTEQLREEYIELKDKMEHKNKDYELLFEKFQTLSIENSRLIVEKTNSKDLIEEIENELKEKN</sequence>
<feature type="compositionally biased region" description="Basic residues" evidence="2">
    <location>
        <begin position="37"/>
        <end position="47"/>
    </location>
</feature>
<evidence type="ECO:0000256" key="1">
    <source>
        <dbReference type="SAM" id="Coils"/>
    </source>
</evidence>
<name>A0A1E4SSN1_9ASCO</name>
<feature type="region of interest" description="Disordered" evidence="2">
    <location>
        <begin position="28"/>
        <end position="54"/>
    </location>
</feature>
<accession>A0A1E4SSN1</accession>
<gene>
    <name evidence="3" type="ORF">CANARDRAFT_10487</name>
</gene>
<dbReference type="EMBL" id="KV453884">
    <property type="protein sequence ID" value="ODV82514.1"/>
    <property type="molecule type" value="Genomic_DNA"/>
</dbReference>